<evidence type="ECO:0000313" key="5">
    <source>
        <dbReference type="RefSeq" id="XP_033575999.1"/>
    </source>
</evidence>
<evidence type="ECO:0000256" key="1">
    <source>
        <dbReference type="SAM" id="MobiDB-lite"/>
    </source>
</evidence>
<keyword evidence="4" id="KW-1185">Reference proteome</keyword>
<reference evidence="5" key="3">
    <citation type="submission" date="2025-04" db="UniProtKB">
        <authorList>
            <consortium name="RefSeq"/>
        </authorList>
    </citation>
    <scope>IDENTIFICATION</scope>
    <source>
        <strain evidence="5">CBS 304.34</strain>
    </source>
</reference>
<feature type="region of interest" description="Disordered" evidence="1">
    <location>
        <begin position="391"/>
        <end position="438"/>
    </location>
</feature>
<proteinExistence type="predicted"/>
<evidence type="ECO:0000256" key="2">
    <source>
        <dbReference type="SAM" id="Phobius"/>
    </source>
</evidence>
<accession>A0A6A6YM32</accession>
<organism evidence="3">
    <name type="scientific">Mytilinidion resinicola</name>
    <dbReference type="NCBI Taxonomy" id="574789"/>
    <lineage>
        <taxon>Eukaryota</taxon>
        <taxon>Fungi</taxon>
        <taxon>Dikarya</taxon>
        <taxon>Ascomycota</taxon>
        <taxon>Pezizomycotina</taxon>
        <taxon>Dothideomycetes</taxon>
        <taxon>Pleosporomycetidae</taxon>
        <taxon>Mytilinidiales</taxon>
        <taxon>Mytilinidiaceae</taxon>
        <taxon>Mytilinidion</taxon>
    </lineage>
</organism>
<dbReference type="EMBL" id="MU003702">
    <property type="protein sequence ID" value="KAF2809035.1"/>
    <property type="molecule type" value="Genomic_DNA"/>
</dbReference>
<evidence type="ECO:0000313" key="3">
    <source>
        <dbReference type="EMBL" id="KAF2809035.1"/>
    </source>
</evidence>
<reference evidence="5" key="2">
    <citation type="submission" date="2020-04" db="EMBL/GenBank/DDBJ databases">
        <authorList>
            <consortium name="NCBI Genome Project"/>
        </authorList>
    </citation>
    <scope>NUCLEOTIDE SEQUENCE</scope>
    <source>
        <strain evidence="5">CBS 304.34</strain>
    </source>
</reference>
<name>A0A6A6YM32_9PEZI</name>
<dbReference type="GeneID" id="54458555"/>
<sequence length="438" mass="48074">MRPLPTTFLAPLTSYPNFSKMADATTTSPIYLPVTATAPDLLGIATISPIYGPGAYLAWLLTLLGTLYRMWVGHKSGIDPNLWLFMLVTNIAAINLLSHWNQFEAGWQADLASDAWKKEAGPVAAGMTVVFWGFAAIIPQLLAIAWTIGNKLPKDSDSEADVKEGEKSEGDRESVRQLPRILVLIGGSLLPLIAMCVVFVGVVRRELGDAVSPWPYDQIPFLYTPGAMTGATSRAVIALFFLAVPALAMAVLVPSYGFALGVWEGVKPRYPDGSPLRKRLDTLAEWMETGVQWAAMALVCAFGVYPLLLLVSLPIIYFAVPLDRPPVPTDDSSVKCFYMPCTAYAITDTDQTFALLTGWLTLVTEVGMHRLRVGSAKKKVEAKEKEEAELAKQTQGYEIAKEHEDGTLDMTPIVRTQSGLERMEKRKMVRMDSDEKDV</sequence>
<dbReference type="Proteomes" id="UP000504636">
    <property type="component" value="Unplaced"/>
</dbReference>
<feature type="transmembrane region" description="Helical" evidence="2">
    <location>
        <begin position="82"/>
        <end position="100"/>
    </location>
</feature>
<feature type="transmembrane region" description="Helical" evidence="2">
    <location>
        <begin position="235"/>
        <end position="259"/>
    </location>
</feature>
<feature type="transmembrane region" description="Helical" evidence="2">
    <location>
        <begin position="50"/>
        <end position="70"/>
    </location>
</feature>
<feature type="compositionally biased region" description="Basic and acidic residues" evidence="1">
    <location>
        <begin position="421"/>
        <end position="438"/>
    </location>
</feature>
<reference evidence="3 5" key="1">
    <citation type="journal article" date="2020" name="Stud. Mycol.">
        <title>101 Dothideomycetes genomes: a test case for predicting lifestyles and emergence of pathogens.</title>
        <authorList>
            <person name="Haridas S."/>
            <person name="Albert R."/>
            <person name="Binder M."/>
            <person name="Bloem J."/>
            <person name="Labutti K."/>
            <person name="Salamov A."/>
            <person name="Andreopoulos B."/>
            <person name="Baker S."/>
            <person name="Barry K."/>
            <person name="Bills G."/>
            <person name="Bluhm B."/>
            <person name="Cannon C."/>
            <person name="Castanera R."/>
            <person name="Culley D."/>
            <person name="Daum C."/>
            <person name="Ezra D."/>
            <person name="Gonzalez J."/>
            <person name="Henrissat B."/>
            <person name="Kuo A."/>
            <person name="Liang C."/>
            <person name="Lipzen A."/>
            <person name="Lutzoni F."/>
            <person name="Magnuson J."/>
            <person name="Mondo S."/>
            <person name="Nolan M."/>
            <person name="Ohm R."/>
            <person name="Pangilinan J."/>
            <person name="Park H.-J."/>
            <person name="Ramirez L."/>
            <person name="Alfaro M."/>
            <person name="Sun H."/>
            <person name="Tritt A."/>
            <person name="Yoshinaga Y."/>
            <person name="Zwiers L.-H."/>
            <person name="Turgeon B."/>
            <person name="Goodwin S."/>
            <person name="Spatafora J."/>
            <person name="Crous P."/>
            <person name="Grigoriev I."/>
        </authorList>
    </citation>
    <scope>NUCLEOTIDE SEQUENCE</scope>
    <source>
        <strain evidence="3 5">CBS 304.34</strain>
    </source>
</reference>
<dbReference type="AlphaFoldDB" id="A0A6A6YM32"/>
<feature type="transmembrane region" description="Helical" evidence="2">
    <location>
        <begin position="181"/>
        <end position="203"/>
    </location>
</feature>
<keyword evidence="2" id="KW-0472">Membrane</keyword>
<keyword evidence="2" id="KW-1133">Transmembrane helix</keyword>
<protein>
    <submittedName>
        <fullName evidence="3 5">Uncharacterized protein</fullName>
    </submittedName>
</protein>
<gene>
    <name evidence="3 5" type="ORF">BDZ99DRAFT_43957</name>
</gene>
<evidence type="ECO:0000313" key="4">
    <source>
        <dbReference type="Proteomes" id="UP000504636"/>
    </source>
</evidence>
<feature type="transmembrane region" description="Helical" evidence="2">
    <location>
        <begin position="293"/>
        <end position="320"/>
    </location>
</feature>
<keyword evidence="2" id="KW-0812">Transmembrane</keyword>
<dbReference type="OrthoDB" id="3550824at2759"/>
<feature type="transmembrane region" description="Helical" evidence="2">
    <location>
        <begin position="120"/>
        <end position="146"/>
    </location>
</feature>
<dbReference type="RefSeq" id="XP_033575999.1">
    <property type="nucleotide sequence ID" value="XM_033717662.1"/>
</dbReference>